<feature type="region of interest" description="Disordered" evidence="1">
    <location>
        <begin position="232"/>
        <end position="286"/>
    </location>
</feature>
<dbReference type="InterPro" id="IPR040378">
    <property type="entry name" value="BASL"/>
</dbReference>
<reference evidence="2 3" key="1">
    <citation type="submission" date="2023-12" db="EMBL/GenBank/DDBJ databases">
        <title>A high-quality genome assembly for Dillenia turbinata (Dilleniales).</title>
        <authorList>
            <person name="Chanderbali A."/>
        </authorList>
    </citation>
    <scope>NUCLEOTIDE SEQUENCE [LARGE SCALE GENOMIC DNA]</scope>
    <source>
        <strain evidence="2">LSX21</strain>
        <tissue evidence="2">Leaf</tissue>
    </source>
</reference>
<feature type="compositionally biased region" description="Low complexity" evidence="1">
    <location>
        <begin position="262"/>
        <end position="275"/>
    </location>
</feature>
<dbReference type="AlphaFoldDB" id="A0AAN8Z2V1"/>
<dbReference type="PANTHER" id="PTHR33914">
    <property type="entry name" value="18S PRE-RIBOSOMAL ASSEMBLY PROTEIN GAR2-LIKE PROTEIN"/>
    <property type="match status" value="1"/>
</dbReference>
<name>A0AAN8Z2V1_9MAGN</name>
<dbReference type="Proteomes" id="UP001370490">
    <property type="component" value="Unassembled WGS sequence"/>
</dbReference>
<evidence type="ECO:0000313" key="2">
    <source>
        <dbReference type="EMBL" id="KAK6921060.1"/>
    </source>
</evidence>
<proteinExistence type="predicted"/>
<dbReference type="EMBL" id="JBAMMX010000020">
    <property type="protein sequence ID" value="KAK6921060.1"/>
    <property type="molecule type" value="Genomic_DNA"/>
</dbReference>
<accession>A0AAN8Z2V1</accession>
<feature type="compositionally biased region" description="Basic and acidic residues" evidence="1">
    <location>
        <begin position="277"/>
        <end position="286"/>
    </location>
</feature>
<comment type="caution">
    <text evidence="2">The sequence shown here is derived from an EMBL/GenBank/DDBJ whole genome shotgun (WGS) entry which is preliminary data.</text>
</comment>
<protein>
    <submittedName>
        <fullName evidence="2">Uncharacterized protein</fullName>
    </submittedName>
</protein>
<evidence type="ECO:0000256" key="1">
    <source>
        <dbReference type="SAM" id="MobiDB-lite"/>
    </source>
</evidence>
<feature type="region of interest" description="Disordered" evidence="1">
    <location>
        <begin position="162"/>
        <end position="190"/>
    </location>
</feature>
<dbReference type="GO" id="GO:0009786">
    <property type="term" value="P:regulation of asymmetric cell division"/>
    <property type="evidence" value="ECO:0007669"/>
    <property type="project" value="InterPro"/>
</dbReference>
<organism evidence="2 3">
    <name type="scientific">Dillenia turbinata</name>
    <dbReference type="NCBI Taxonomy" id="194707"/>
    <lineage>
        <taxon>Eukaryota</taxon>
        <taxon>Viridiplantae</taxon>
        <taxon>Streptophyta</taxon>
        <taxon>Embryophyta</taxon>
        <taxon>Tracheophyta</taxon>
        <taxon>Spermatophyta</taxon>
        <taxon>Magnoliopsida</taxon>
        <taxon>eudicotyledons</taxon>
        <taxon>Gunneridae</taxon>
        <taxon>Pentapetalae</taxon>
        <taxon>Dilleniales</taxon>
        <taxon>Dilleniaceae</taxon>
        <taxon>Dillenia</taxon>
    </lineage>
</organism>
<keyword evidence="3" id="KW-1185">Reference proteome</keyword>
<dbReference type="PANTHER" id="PTHR33914:SF2">
    <property type="entry name" value="OS02G0582100 PROTEIN"/>
    <property type="match status" value="1"/>
</dbReference>
<feature type="compositionally biased region" description="Basic and acidic residues" evidence="1">
    <location>
        <begin position="242"/>
        <end position="251"/>
    </location>
</feature>
<evidence type="ECO:0000313" key="3">
    <source>
        <dbReference type="Proteomes" id="UP001370490"/>
    </source>
</evidence>
<gene>
    <name evidence="2" type="ORF">RJ641_014738</name>
</gene>
<sequence length="391" mass="42983">MGLKFYICLLDSESKCGRSTLTNEPDYKSFKFSNDMEDTKGLKPDPKKFLIDGSLICCNLMKQNSEESDCSLDLASKSNKETFVSAANKKEQEENCAIPIDCAVPELVVFFQEREYQVVKDICINKEIPSHELNHDMASSQPIGVDKDSNIAKDGVIAVSSVSNGLPESPITGDDMEPQTRSDKENDESAVETVIHKMVISLNSNKSKPEQSFIIQQDSGKQQHDEVLHHVVIPTSSSLNEEFNKDNRATESTDDVDKESTSQDSGSSSPSFSGSEDVPKFEDSQHTCDSEIMSTVASESLASSCRITMFSGDCSFAAALSVPISFSGPIPYSGSTSLRSNSSTASVQSFAFPILESEWNGSPVRMVNPDETRLRKHPRWKSCCFSLCCKF</sequence>